<dbReference type="GO" id="GO:0004357">
    <property type="term" value="F:glutamate-cysteine ligase activity"/>
    <property type="evidence" value="ECO:0007669"/>
    <property type="project" value="InterPro"/>
</dbReference>
<dbReference type="Proteomes" id="UP000673691">
    <property type="component" value="Unassembled WGS sequence"/>
</dbReference>
<dbReference type="GO" id="GO:0006750">
    <property type="term" value="P:glutathione biosynthetic process"/>
    <property type="evidence" value="ECO:0007669"/>
    <property type="project" value="InterPro"/>
</dbReference>
<organism evidence="1 2">
    <name type="scientific">Olpidium bornovanus</name>
    <dbReference type="NCBI Taxonomy" id="278681"/>
    <lineage>
        <taxon>Eukaryota</taxon>
        <taxon>Fungi</taxon>
        <taxon>Fungi incertae sedis</taxon>
        <taxon>Olpidiomycota</taxon>
        <taxon>Olpidiomycotina</taxon>
        <taxon>Olpidiomycetes</taxon>
        <taxon>Olpidiales</taxon>
        <taxon>Olpidiaceae</taxon>
        <taxon>Olpidium</taxon>
    </lineage>
</organism>
<dbReference type="AlphaFoldDB" id="A0A8H7ZPI8"/>
<sequence length="31" mass="3706">MTAAAWIRRFVQTHPDYKHDSVVTKEINYDL</sequence>
<evidence type="ECO:0008006" key="3">
    <source>
        <dbReference type="Google" id="ProtNLM"/>
    </source>
</evidence>
<evidence type="ECO:0000313" key="2">
    <source>
        <dbReference type="Proteomes" id="UP000673691"/>
    </source>
</evidence>
<dbReference type="Gene3D" id="1.10.8.960">
    <property type="match status" value="1"/>
</dbReference>
<dbReference type="OrthoDB" id="7939818at2759"/>
<evidence type="ECO:0000313" key="1">
    <source>
        <dbReference type="EMBL" id="KAG5457273.1"/>
    </source>
</evidence>
<comment type="caution">
    <text evidence="1">The sequence shown here is derived from an EMBL/GenBank/DDBJ whole genome shotgun (WGS) entry which is preliminary data.</text>
</comment>
<reference evidence="1 2" key="1">
    <citation type="journal article" name="Sci. Rep.">
        <title>Genome-scale phylogenetic analyses confirm Olpidium as the closest living zoosporic fungus to the non-flagellated, terrestrial fungi.</title>
        <authorList>
            <person name="Chang Y."/>
            <person name="Rochon D."/>
            <person name="Sekimoto S."/>
            <person name="Wang Y."/>
            <person name="Chovatia M."/>
            <person name="Sandor L."/>
            <person name="Salamov A."/>
            <person name="Grigoriev I.V."/>
            <person name="Stajich J.E."/>
            <person name="Spatafora J.W."/>
        </authorList>
    </citation>
    <scope>NUCLEOTIDE SEQUENCE [LARGE SCALE GENOMIC DNA]</scope>
    <source>
        <strain evidence="1">S191</strain>
    </source>
</reference>
<name>A0A8H7ZPI8_9FUNG</name>
<keyword evidence="2" id="KW-1185">Reference proteome</keyword>
<dbReference type="EMBL" id="JAEFCI010010336">
    <property type="protein sequence ID" value="KAG5457273.1"/>
    <property type="molecule type" value="Genomic_DNA"/>
</dbReference>
<gene>
    <name evidence="1" type="ORF">BJ554DRAFT_2759</name>
</gene>
<accession>A0A8H7ZPI8</accession>
<dbReference type="InterPro" id="IPR004308">
    <property type="entry name" value="GCS"/>
</dbReference>
<dbReference type="Pfam" id="PF03074">
    <property type="entry name" value="GCS"/>
    <property type="match status" value="1"/>
</dbReference>
<protein>
    <recommendedName>
        <fullName evidence="3">Glutamate--cysteine ligase</fullName>
    </recommendedName>
</protein>
<feature type="non-terminal residue" evidence="1">
    <location>
        <position position="31"/>
    </location>
</feature>
<proteinExistence type="predicted"/>